<keyword evidence="1" id="KW-1133">Transmembrane helix</keyword>
<protein>
    <recommendedName>
        <fullName evidence="2">DUF6536 domain-containing protein</fullName>
    </recommendedName>
</protein>
<dbReference type="EMBL" id="JAGPYM010000031">
    <property type="protein sequence ID" value="KAH6877091.1"/>
    <property type="molecule type" value="Genomic_DNA"/>
</dbReference>
<evidence type="ECO:0000259" key="2">
    <source>
        <dbReference type="Pfam" id="PF20163"/>
    </source>
</evidence>
<gene>
    <name evidence="3" type="ORF">B0T10DRAFT_552213</name>
</gene>
<dbReference type="PANTHER" id="PTHR35395">
    <property type="entry name" value="DUF6536 DOMAIN-CONTAINING PROTEIN"/>
    <property type="match status" value="1"/>
</dbReference>
<proteinExistence type="predicted"/>
<dbReference type="OrthoDB" id="5429634at2759"/>
<dbReference type="InterPro" id="IPR046623">
    <property type="entry name" value="DUF6536"/>
</dbReference>
<sequence length="843" mass="93561">MGFQLRPFRTSWKRIAFFNAICIGVLLIFLSVVLIITYNRTGHLDAAVNLYRGPCSQSKTINLLLHLLLNILGTLILASSNFFMQILNAPTRADLDCAHARSSWVNVGVPSLRNLVHLGPLRFLCWLILACSSVPLHLFFNSLVYEVTETQSKFWLTIATESFLHGADYYAPGAGLWNTAVPYNCSLRLSTDYEEHGYLCANATSVFMFDGVPWAANWMNETSDERTSISRAAASLNDSQWERLDIASCRSQFLYANGGLGLKNYKNVVMVVSDPFDEPLGWRRDHVFPNMTDEDAAFWDDMVPSNRTSSLWHHESCETISTFDNGKSTNSCKINLGFSRLWYRDMNTVDPRNDTKEGTWKFPFFEPAAVDLGMLTAQMRSGFDQAYSDLAVEYCMAEKTEQMCKVGLSIYLLFAVMVCVAVKTVQCIFILLWFVMRKHHPLVTLGDAIDSLLRRSDPTTSRMCTLQVSDIQTKFGKFFKAIRAPRKYDSAFNRQLLSPAARQWNNQPTCYFSALPWTSWLRAYALFLTVVGVALYYYSLATDGRFNTSGIFGISGMNKFVVQNKASSDEFRGDFLHVVLLANIPQLVLSVAYIQLNTILTKLCMAREWARMGVAYRPLRVTEPRGEQTSTYRLQMPYSWGIPCIISAILVHWLASNACYVFMADGGFYGSPTGTPVMSVNRMGFSGYGFVAMGYSTTAIVASIAVFAAVICVPLVFSAKRMPSNMVIVGSNSLAIAAACHGSVVSKAKDSGQVAEAGQVSSYSTVPGSDDNLVLSPNEAKESASTSMLASVAESKVKWGIVAMPLEFYQDLNNDIEAPGIQHLSFGVEANNVTAPVPGGWYA</sequence>
<reference evidence="3 4" key="1">
    <citation type="journal article" date="2021" name="Nat. Commun.">
        <title>Genetic determinants of endophytism in the Arabidopsis root mycobiome.</title>
        <authorList>
            <person name="Mesny F."/>
            <person name="Miyauchi S."/>
            <person name="Thiergart T."/>
            <person name="Pickel B."/>
            <person name="Atanasova L."/>
            <person name="Karlsson M."/>
            <person name="Huettel B."/>
            <person name="Barry K.W."/>
            <person name="Haridas S."/>
            <person name="Chen C."/>
            <person name="Bauer D."/>
            <person name="Andreopoulos W."/>
            <person name="Pangilinan J."/>
            <person name="LaButti K."/>
            <person name="Riley R."/>
            <person name="Lipzen A."/>
            <person name="Clum A."/>
            <person name="Drula E."/>
            <person name="Henrissat B."/>
            <person name="Kohler A."/>
            <person name="Grigoriev I.V."/>
            <person name="Martin F.M."/>
            <person name="Hacquard S."/>
        </authorList>
    </citation>
    <scope>NUCLEOTIDE SEQUENCE [LARGE SCALE GENOMIC DNA]</scope>
    <source>
        <strain evidence="3 4">MPI-CAGE-CH-0241</strain>
    </source>
</reference>
<feature type="transmembrane region" description="Helical" evidence="1">
    <location>
        <begin position="521"/>
        <end position="539"/>
    </location>
</feature>
<feature type="transmembrane region" description="Helical" evidence="1">
    <location>
        <begin position="688"/>
        <end position="717"/>
    </location>
</feature>
<feature type="transmembrane region" description="Helical" evidence="1">
    <location>
        <begin position="16"/>
        <end position="38"/>
    </location>
</feature>
<evidence type="ECO:0000256" key="1">
    <source>
        <dbReference type="SAM" id="Phobius"/>
    </source>
</evidence>
<evidence type="ECO:0000313" key="3">
    <source>
        <dbReference type="EMBL" id="KAH6877091.1"/>
    </source>
</evidence>
<feature type="transmembrane region" description="Helical" evidence="1">
    <location>
        <begin position="640"/>
        <end position="663"/>
    </location>
</feature>
<feature type="transmembrane region" description="Helical" evidence="1">
    <location>
        <begin position="410"/>
        <end position="435"/>
    </location>
</feature>
<dbReference type="AlphaFoldDB" id="A0A9P8VTB9"/>
<feature type="domain" description="DUF6536" evidence="2">
    <location>
        <begin position="12"/>
        <end position="164"/>
    </location>
</feature>
<keyword evidence="4" id="KW-1185">Reference proteome</keyword>
<keyword evidence="1" id="KW-0472">Membrane</keyword>
<accession>A0A9P8VTB9</accession>
<evidence type="ECO:0000313" key="4">
    <source>
        <dbReference type="Proteomes" id="UP000777438"/>
    </source>
</evidence>
<keyword evidence="1" id="KW-0812">Transmembrane</keyword>
<comment type="caution">
    <text evidence="3">The sequence shown here is derived from an EMBL/GenBank/DDBJ whole genome shotgun (WGS) entry which is preliminary data.</text>
</comment>
<dbReference type="Proteomes" id="UP000777438">
    <property type="component" value="Unassembled WGS sequence"/>
</dbReference>
<name>A0A9P8VTB9_9HYPO</name>
<feature type="transmembrane region" description="Helical" evidence="1">
    <location>
        <begin position="575"/>
        <end position="596"/>
    </location>
</feature>
<dbReference type="PANTHER" id="PTHR35395:SF1">
    <property type="entry name" value="DUF6536 DOMAIN-CONTAINING PROTEIN"/>
    <property type="match status" value="1"/>
</dbReference>
<feature type="transmembrane region" description="Helical" evidence="1">
    <location>
        <begin position="63"/>
        <end position="83"/>
    </location>
</feature>
<organism evidence="3 4">
    <name type="scientific">Thelonectria olida</name>
    <dbReference type="NCBI Taxonomy" id="1576542"/>
    <lineage>
        <taxon>Eukaryota</taxon>
        <taxon>Fungi</taxon>
        <taxon>Dikarya</taxon>
        <taxon>Ascomycota</taxon>
        <taxon>Pezizomycotina</taxon>
        <taxon>Sordariomycetes</taxon>
        <taxon>Hypocreomycetidae</taxon>
        <taxon>Hypocreales</taxon>
        <taxon>Nectriaceae</taxon>
        <taxon>Thelonectria</taxon>
    </lineage>
</organism>
<dbReference type="Pfam" id="PF20163">
    <property type="entry name" value="DUF6536"/>
    <property type="match status" value="1"/>
</dbReference>